<dbReference type="InterPro" id="IPR025857">
    <property type="entry name" value="MacB_PCD"/>
</dbReference>
<dbReference type="Pfam" id="PF12704">
    <property type="entry name" value="MacB_PCD"/>
    <property type="match status" value="1"/>
</dbReference>
<organism evidence="10 11">
    <name type="scientific">Hymenobacter bucti</name>
    <dbReference type="NCBI Taxonomy" id="1844114"/>
    <lineage>
        <taxon>Bacteria</taxon>
        <taxon>Pseudomonadati</taxon>
        <taxon>Bacteroidota</taxon>
        <taxon>Cytophagia</taxon>
        <taxon>Cytophagales</taxon>
        <taxon>Hymenobacteraceae</taxon>
        <taxon>Hymenobacter</taxon>
    </lineage>
</organism>
<evidence type="ECO:0000313" key="10">
    <source>
        <dbReference type="EMBL" id="MFD1871776.1"/>
    </source>
</evidence>
<evidence type="ECO:0000259" key="8">
    <source>
        <dbReference type="Pfam" id="PF02687"/>
    </source>
</evidence>
<comment type="caution">
    <text evidence="10">The sequence shown here is derived from an EMBL/GenBank/DDBJ whole genome shotgun (WGS) entry which is preliminary data.</text>
</comment>
<dbReference type="RefSeq" id="WP_382312098.1">
    <property type="nucleotide sequence ID" value="NZ_JBHUFD010000001.1"/>
</dbReference>
<comment type="subcellular location">
    <subcellularLocation>
        <location evidence="1">Cell membrane</location>
        <topology evidence="1">Multi-pass membrane protein</topology>
    </subcellularLocation>
</comment>
<keyword evidence="11" id="KW-1185">Reference proteome</keyword>
<proteinExistence type="inferred from homology"/>
<dbReference type="Pfam" id="PF02687">
    <property type="entry name" value="FtsX"/>
    <property type="match status" value="1"/>
</dbReference>
<dbReference type="PANTHER" id="PTHR30572">
    <property type="entry name" value="MEMBRANE COMPONENT OF TRANSPORTER-RELATED"/>
    <property type="match status" value="1"/>
</dbReference>
<feature type="transmembrane region" description="Helical" evidence="7">
    <location>
        <begin position="280"/>
        <end position="305"/>
    </location>
</feature>
<evidence type="ECO:0000256" key="2">
    <source>
        <dbReference type="ARBA" id="ARBA00022475"/>
    </source>
</evidence>
<evidence type="ECO:0000259" key="9">
    <source>
        <dbReference type="Pfam" id="PF12704"/>
    </source>
</evidence>
<protein>
    <submittedName>
        <fullName evidence="10">ABC transporter permease</fullName>
    </submittedName>
</protein>
<evidence type="ECO:0000256" key="6">
    <source>
        <dbReference type="ARBA" id="ARBA00038076"/>
    </source>
</evidence>
<evidence type="ECO:0000256" key="4">
    <source>
        <dbReference type="ARBA" id="ARBA00022989"/>
    </source>
</evidence>
<keyword evidence="2" id="KW-1003">Cell membrane</keyword>
<dbReference type="InterPro" id="IPR003838">
    <property type="entry name" value="ABC3_permease_C"/>
</dbReference>
<evidence type="ECO:0000256" key="5">
    <source>
        <dbReference type="ARBA" id="ARBA00023136"/>
    </source>
</evidence>
<evidence type="ECO:0000313" key="11">
    <source>
        <dbReference type="Proteomes" id="UP001597197"/>
    </source>
</evidence>
<keyword evidence="3 7" id="KW-0812">Transmembrane</keyword>
<dbReference type="EMBL" id="JBHUFD010000001">
    <property type="protein sequence ID" value="MFD1871776.1"/>
    <property type="molecule type" value="Genomic_DNA"/>
</dbReference>
<feature type="domain" description="ABC3 transporter permease C-terminal" evidence="8">
    <location>
        <begin position="284"/>
        <end position="395"/>
    </location>
</feature>
<evidence type="ECO:0000256" key="1">
    <source>
        <dbReference type="ARBA" id="ARBA00004651"/>
    </source>
</evidence>
<gene>
    <name evidence="10" type="ORF">ACFSDX_05025</name>
</gene>
<sequence length="402" mass="43271">MIRHLFTLMWNRKRANSLLVIELVLAFVVLFAVSSLGVYLWGNYRAPLGFAYEQVWSVSLSPGGQPSRGQVLGTLQQVIQHLKATPGVAGVARTEGNTPYSFSSNNGDLEAGEGDKKRVCDQANYYDASPEFREVMGLQMKAGRWFDRRDEAANSRSVVITESLRDALFAPGESPLGHIIGGGPTRMMPKPWRVVGVSGSYRGDGELNEPRPAIFLYVSPQDTAHALATLLVRVQPGSGAALEKKISDDIHAISPTLSSNITPLADQRRVQFKQLLTPPFIMGVVSLFLLVNVALGLFGVLWLNISQRRAELGVRRALGATAGAISRQVLGEILVLTTFGLGLGLLVAAQFPLLGVFNVKTSVYLAGMALATVGLYALAAGCALYPSWLAAGIQPAVALREE</sequence>
<dbReference type="PANTHER" id="PTHR30572:SF4">
    <property type="entry name" value="ABC TRANSPORTER PERMEASE YTRF"/>
    <property type="match status" value="1"/>
</dbReference>
<feature type="transmembrane region" description="Helical" evidence="7">
    <location>
        <begin position="363"/>
        <end position="385"/>
    </location>
</feature>
<feature type="domain" description="MacB-like periplasmic core" evidence="9">
    <location>
        <begin position="23"/>
        <end position="246"/>
    </location>
</feature>
<keyword evidence="4 7" id="KW-1133">Transmembrane helix</keyword>
<reference evidence="11" key="1">
    <citation type="journal article" date="2019" name="Int. J. Syst. Evol. Microbiol.">
        <title>The Global Catalogue of Microorganisms (GCM) 10K type strain sequencing project: providing services to taxonomists for standard genome sequencing and annotation.</title>
        <authorList>
            <consortium name="The Broad Institute Genomics Platform"/>
            <consortium name="The Broad Institute Genome Sequencing Center for Infectious Disease"/>
            <person name="Wu L."/>
            <person name="Ma J."/>
        </authorList>
    </citation>
    <scope>NUCLEOTIDE SEQUENCE [LARGE SCALE GENOMIC DNA]</scope>
    <source>
        <strain evidence="11">CGMCC 1.15795</strain>
    </source>
</reference>
<dbReference type="InterPro" id="IPR050250">
    <property type="entry name" value="Macrolide_Exporter_MacB"/>
</dbReference>
<feature type="transmembrane region" description="Helical" evidence="7">
    <location>
        <begin position="333"/>
        <end position="357"/>
    </location>
</feature>
<comment type="similarity">
    <text evidence="6">Belongs to the ABC-4 integral membrane protein family.</text>
</comment>
<dbReference type="Proteomes" id="UP001597197">
    <property type="component" value="Unassembled WGS sequence"/>
</dbReference>
<name>A0ABW4QQK4_9BACT</name>
<evidence type="ECO:0000256" key="7">
    <source>
        <dbReference type="SAM" id="Phobius"/>
    </source>
</evidence>
<evidence type="ECO:0000256" key="3">
    <source>
        <dbReference type="ARBA" id="ARBA00022692"/>
    </source>
</evidence>
<feature type="transmembrane region" description="Helical" evidence="7">
    <location>
        <begin position="20"/>
        <end position="41"/>
    </location>
</feature>
<keyword evidence="5 7" id="KW-0472">Membrane</keyword>
<accession>A0ABW4QQK4</accession>